<dbReference type="GO" id="GO:0003677">
    <property type="term" value="F:DNA binding"/>
    <property type="evidence" value="ECO:0007669"/>
    <property type="project" value="UniProtKB-KW"/>
</dbReference>
<evidence type="ECO:0000256" key="4">
    <source>
        <dbReference type="ARBA" id="ARBA00023163"/>
    </source>
</evidence>
<sequence length="327" mass="36349">MACAAYTGSHSCDPPRRGAEMKQLDLNLLRTFVVLLDKKNTRIAAESLATSQSAVSKSLSKLRLYFADELFTRVHSGLEPTPRAIELGKQVGTLLTMLDEVITDTPSFDAQQFDGDITIAMNGFISNWLGATLCTALLKQAPNAKINIINWDPNTLERIKEGSIQLAINYSPIESSKQFVQHKVAVDQYVGLVRKEHPLAGKRMNEKQAKQAAFASLVVPAWNENLPFINYYFQQNGITANTQIRSSYLHMLLDVITTSDLILPCSAMLAASLHEQYATVEFPFPTPQELSSILVIESQNKRRHPMQTWLVNVVSCTLDSLSRAVHA</sequence>
<comment type="similarity">
    <text evidence="1">Belongs to the LysR transcriptional regulatory family.</text>
</comment>
<dbReference type="InterPro" id="IPR036388">
    <property type="entry name" value="WH-like_DNA-bd_sf"/>
</dbReference>
<dbReference type="Proteomes" id="UP000002675">
    <property type="component" value="Chromosome II"/>
</dbReference>
<dbReference type="InterPro" id="IPR050389">
    <property type="entry name" value="LysR-type_TF"/>
</dbReference>
<gene>
    <name evidence="6" type="ordered locus">VVA1368</name>
</gene>
<dbReference type="Pfam" id="PF00126">
    <property type="entry name" value="HTH_1"/>
    <property type="match status" value="1"/>
</dbReference>
<dbReference type="Gene3D" id="3.40.190.10">
    <property type="entry name" value="Periplasmic binding protein-like II"/>
    <property type="match status" value="2"/>
</dbReference>
<evidence type="ECO:0000256" key="1">
    <source>
        <dbReference type="ARBA" id="ARBA00009437"/>
    </source>
</evidence>
<dbReference type="KEGG" id="vvy:VVA1368"/>
<dbReference type="InterPro" id="IPR036390">
    <property type="entry name" value="WH_DNA-bd_sf"/>
</dbReference>
<protein>
    <submittedName>
        <fullName evidence="6">Putative transcriptional regulator</fullName>
    </submittedName>
</protein>
<dbReference type="SUPFAM" id="SSF53850">
    <property type="entry name" value="Periplasmic binding protein-like II"/>
    <property type="match status" value="1"/>
</dbReference>
<dbReference type="PANTHER" id="PTHR30118:SF7">
    <property type="entry name" value="TRANSCRIPTIONAL REGULATOR LYSR FAMILY"/>
    <property type="match status" value="1"/>
</dbReference>
<dbReference type="Gene3D" id="1.10.10.10">
    <property type="entry name" value="Winged helix-like DNA-binding domain superfamily/Winged helix DNA-binding domain"/>
    <property type="match status" value="1"/>
</dbReference>
<keyword evidence="2" id="KW-0805">Transcription regulation</keyword>
<evidence type="ECO:0000313" key="6">
    <source>
        <dbReference type="EMBL" id="BAC97394.1"/>
    </source>
</evidence>
<dbReference type="eggNOG" id="COG0583">
    <property type="taxonomic scope" value="Bacteria"/>
</dbReference>
<dbReference type="InterPro" id="IPR005119">
    <property type="entry name" value="LysR_subst-bd"/>
</dbReference>
<keyword evidence="3" id="KW-0238">DNA-binding</keyword>
<dbReference type="InterPro" id="IPR000847">
    <property type="entry name" value="LysR_HTH_N"/>
</dbReference>
<evidence type="ECO:0000256" key="3">
    <source>
        <dbReference type="ARBA" id="ARBA00023125"/>
    </source>
</evidence>
<dbReference type="HOGENOM" id="CLU_039613_39_3_6"/>
<accession>Q7MCL8</accession>
<evidence type="ECO:0000259" key="5">
    <source>
        <dbReference type="PROSITE" id="PS50931"/>
    </source>
</evidence>
<dbReference type="PROSITE" id="PS50931">
    <property type="entry name" value="HTH_LYSR"/>
    <property type="match status" value="1"/>
</dbReference>
<dbReference type="EMBL" id="BA000038">
    <property type="protein sequence ID" value="BAC97394.1"/>
    <property type="molecule type" value="Genomic_DNA"/>
</dbReference>
<feature type="domain" description="HTH lysR-type" evidence="5">
    <location>
        <begin position="24"/>
        <end position="81"/>
    </location>
</feature>
<dbReference type="Pfam" id="PF03466">
    <property type="entry name" value="LysR_substrate"/>
    <property type="match status" value="1"/>
</dbReference>
<evidence type="ECO:0000313" key="7">
    <source>
        <dbReference type="Proteomes" id="UP000002675"/>
    </source>
</evidence>
<proteinExistence type="inferred from homology"/>
<keyword evidence="4" id="KW-0804">Transcription</keyword>
<dbReference type="AlphaFoldDB" id="Q7MCL8"/>
<dbReference type="STRING" id="672.VV93_v1c42810"/>
<organism evidence="6 7">
    <name type="scientific">Vibrio vulnificus (strain YJ016)</name>
    <dbReference type="NCBI Taxonomy" id="196600"/>
    <lineage>
        <taxon>Bacteria</taxon>
        <taxon>Pseudomonadati</taxon>
        <taxon>Pseudomonadota</taxon>
        <taxon>Gammaproteobacteria</taxon>
        <taxon>Vibrionales</taxon>
        <taxon>Vibrionaceae</taxon>
        <taxon>Vibrio</taxon>
    </lineage>
</organism>
<reference evidence="6 7" key="1">
    <citation type="journal article" date="2003" name="Genome Res.">
        <title>Comparative genome analysis of Vibrio vulnificus, a marine pathogen.</title>
        <authorList>
            <person name="Chen C.Y."/>
            <person name="Wu K.M."/>
            <person name="Chang Y.C."/>
            <person name="Chang C.H."/>
            <person name="Tsai H.C."/>
            <person name="Liao T.L."/>
            <person name="Liu Y.M."/>
            <person name="Chen H.J."/>
            <person name="Shen A.B."/>
            <person name="Li J.C."/>
            <person name="Su T.L."/>
            <person name="Shao C.P."/>
            <person name="Lee C.T."/>
            <person name="Hor L.I."/>
            <person name="Tsai S.F."/>
        </authorList>
    </citation>
    <scope>NUCLEOTIDE SEQUENCE [LARGE SCALE GENOMIC DNA]</scope>
    <source>
        <strain evidence="6 7">YJ016</strain>
    </source>
</reference>
<dbReference type="GO" id="GO:0003700">
    <property type="term" value="F:DNA-binding transcription factor activity"/>
    <property type="evidence" value="ECO:0007669"/>
    <property type="project" value="InterPro"/>
</dbReference>
<name>Q7MCL8_VIBVY</name>
<dbReference type="PANTHER" id="PTHR30118">
    <property type="entry name" value="HTH-TYPE TRANSCRIPTIONAL REGULATOR LEUO-RELATED"/>
    <property type="match status" value="1"/>
</dbReference>
<evidence type="ECO:0000256" key="2">
    <source>
        <dbReference type="ARBA" id="ARBA00023015"/>
    </source>
</evidence>
<dbReference type="SUPFAM" id="SSF46785">
    <property type="entry name" value="Winged helix' DNA-binding domain"/>
    <property type="match status" value="1"/>
</dbReference>